<feature type="non-terminal residue" evidence="2">
    <location>
        <position position="1"/>
    </location>
</feature>
<gene>
    <name evidence="2" type="ORF">SCF082_LOCUS52109</name>
</gene>
<evidence type="ECO:0000256" key="1">
    <source>
        <dbReference type="SAM" id="MobiDB-lite"/>
    </source>
</evidence>
<protein>
    <recommendedName>
        <fullName evidence="4">CW-type domain-containing protein</fullName>
    </recommendedName>
</protein>
<organism evidence="2 3">
    <name type="scientific">Durusdinium trenchii</name>
    <dbReference type="NCBI Taxonomy" id="1381693"/>
    <lineage>
        <taxon>Eukaryota</taxon>
        <taxon>Sar</taxon>
        <taxon>Alveolata</taxon>
        <taxon>Dinophyceae</taxon>
        <taxon>Suessiales</taxon>
        <taxon>Symbiodiniaceae</taxon>
        <taxon>Durusdinium</taxon>
    </lineage>
</organism>
<dbReference type="EMBL" id="CAXAMM010043940">
    <property type="protein sequence ID" value="CAK9112398.1"/>
    <property type="molecule type" value="Genomic_DNA"/>
</dbReference>
<comment type="caution">
    <text evidence="2">The sequence shown here is derived from an EMBL/GenBank/DDBJ whole genome shotgun (WGS) entry which is preliminary data.</text>
</comment>
<keyword evidence="3" id="KW-1185">Reference proteome</keyword>
<feature type="compositionally biased region" description="Low complexity" evidence="1">
    <location>
        <begin position="29"/>
        <end position="45"/>
    </location>
</feature>
<feature type="compositionally biased region" description="Polar residues" evidence="1">
    <location>
        <begin position="52"/>
        <end position="71"/>
    </location>
</feature>
<evidence type="ECO:0008006" key="4">
    <source>
        <dbReference type="Google" id="ProtNLM"/>
    </source>
</evidence>
<feature type="region of interest" description="Disordered" evidence="1">
    <location>
        <begin position="29"/>
        <end position="87"/>
    </location>
</feature>
<name>A0ABP0SJF3_9DINO</name>
<sequence>SSSAAASSGAAEEEPDPLLARLAALEALSGPGVAGPSPVAAAAPVESRQSDRSIPTDSTGAEASPAQDASESSGSRGSGRQSGAGRVHTEMVSMECAKDYNVELPTASDIELANTNCQNRRYPNLQFPLAWGWCKFQKRHKDKEAWIFCEQCKVWVAVCHWDGDWRHWLSNEPNAFGACEHFQASEREKMSSLLLQRSQQ</sequence>
<evidence type="ECO:0000313" key="2">
    <source>
        <dbReference type="EMBL" id="CAK9112398.1"/>
    </source>
</evidence>
<accession>A0ABP0SJF3</accession>
<evidence type="ECO:0000313" key="3">
    <source>
        <dbReference type="Proteomes" id="UP001642464"/>
    </source>
</evidence>
<dbReference type="Proteomes" id="UP001642464">
    <property type="component" value="Unassembled WGS sequence"/>
</dbReference>
<reference evidence="2 3" key="1">
    <citation type="submission" date="2024-02" db="EMBL/GenBank/DDBJ databases">
        <authorList>
            <person name="Chen Y."/>
            <person name="Shah S."/>
            <person name="Dougan E. K."/>
            <person name="Thang M."/>
            <person name="Chan C."/>
        </authorList>
    </citation>
    <scope>NUCLEOTIDE SEQUENCE [LARGE SCALE GENOMIC DNA]</scope>
</reference>
<proteinExistence type="predicted"/>